<name>C1DLD8_AZOVD</name>
<dbReference type="AlphaFoldDB" id="C1DLD8"/>
<proteinExistence type="predicted"/>
<accession>C1DLD8</accession>
<evidence type="ECO:0000256" key="1">
    <source>
        <dbReference type="SAM" id="MobiDB-lite"/>
    </source>
</evidence>
<organism evidence="2 3">
    <name type="scientific">Azotobacter vinelandii (strain DJ / ATCC BAA-1303)</name>
    <dbReference type="NCBI Taxonomy" id="322710"/>
    <lineage>
        <taxon>Bacteria</taxon>
        <taxon>Pseudomonadati</taxon>
        <taxon>Pseudomonadota</taxon>
        <taxon>Gammaproteobacteria</taxon>
        <taxon>Pseudomonadales</taxon>
        <taxon>Pseudomonadaceae</taxon>
        <taxon>Azotobacter</taxon>
    </lineage>
</organism>
<reference evidence="2 3" key="1">
    <citation type="journal article" date="2009" name="J. Bacteriol.">
        <title>Genome sequence of Azotobacter vinelandii, an obligate aerobe specialized to support diverse anaerobic metabolic processes.</title>
        <authorList>
            <person name="Setubal J.C."/>
            <person name="dos Santos P."/>
            <person name="Goldman B.S."/>
            <person name="Ertesvag H."/>
            <person name="Espin G."/>
            <person name="Rubio L.M."/>
            <person name="Valla S."/>
            <person name="Almeida N.F."/>
            <person name="Balasubramanian D."/>
            <person name="Cromes L."/>
            <person name="Curatti L."/>
            <person name="Du Z."/>
            <person name="Godsy E."/>
            <person name="Goodner B."/>
            <person name="Hellner-Burris K."/>
            <person name="Hernandez J.A."/>
            <person name="Houmiel K."/>
            <person name="Imperial J."/>
            <person name="Kennedy C."/>
            <person name="Larson T.J."/>
            <person name="Latreille P."/>
            <person name="Ligon L.S."/>
            <person name="Lu J."/>
            <person name="Maerk M."/>
            <person name="Miller N.M."/>
            <person name="Norton S."/>
            <person name="O'Carroll I.P."/>
            <person name="Paulsen I."/>
            <person name="Raulfs E.C."/>
            <person name="Roemer R."/>
            <person name="Rosser J."/>
            <person name="Segura D."/>
            <person name="Slater S."/>
            <person name="Stricklin S.L."/>
            <person name="Studholme D.J."/>
            <person name="Sun J."/>
            <person name="Viana C.J."/>
            <person name="Wallin E."/>
            <person name="Wang B."/>
            <person name="Wheeler C."/>
            <person name="Zhu H."/>
            <person name="Dean D.R."/>
            <person name="Dixon R."/>
            <person name="Wood D."/>
        </authorList>
    </citation>
    <scope>NUCLEOTIDE SEQUENCE [LARGE SCALE GENOMIC DNA]</scope>
    <source>
        <strain evidence="3">DJ / ATCC BAA-1303</strain>
    </source>
</reference>
<evidence type="ECO:0000313" key="2">
    <source>
        <dbReference type="EMBL" id="ACO81131.1"/>
    </source>
</evidence>
<feature type="region of interest" description="Disordered" evidence="1">
    <location>
        <begin position="39"/>
        <end position="71"/>
    </location>
</feature>
<keyword evidence="3" id="KW-1185">Reference proteome</keyword>
<protein>
    <submittedName>
        <fullName evidence="2">Uncharacterized protein</fullName>
    </submittedName>
</protein>
<dbReference type="Proteomes" id="UP000002424">
    <property type="component" value="Chromosome"/>
</dbReference>
<gene>
    <name evidence="2" type="ordered locus">Avin_50430</name>
</gene>
<evidence type="ECO:0000313" key="3">
    <source>
        <dbReference type="Proteomes" id="UP000002424"/>
    </source>
</evidence>
<dbReference type="EMBL" id="CP001157">
    <property type="protein sequence ID" value="ACO81131.1"/>
    <property type="molecule type" value="Genomic_DNA"/>
</dbReference>
<dbReference type="KEGG" id="avn:Avin_50430"/>
<dbReference type="HOGENOM" id="CLU_2731312_0_0_6"/>
<sequence>MLTRWTFARPFDVKPVHFPRHDPQVSPCTATYFCQSRLPGRGKSKQKRLPLSSGPACGGVPSLRRRSRGPV</sequence>
<dbReference type="STRING" id="322710.Avin_50430"/>
<dbReference type="EnsemblBacteria" id="ACO81131">
    <property type="protein sequence ID" value="ACO81131"/>
    <property type="gene ID" value="Avin_50430"/>
</dbReference>